<keyword evidence="1" id="KW-0067">ATP-binding</keyword>
<sequence length="48" mass="5441">MPPKFEIFSDRIEITSAGTLPEGLSVAESFDGVSIPRNRELMRVYRDL</sequence>
<comment type="caution">
    <text evidence="1">The sequence shown here is derived from an EMBL/GenBank/DDBJ whole genome shotgun (WGS) entry which is preliminary data.</text>
</comment>
<evidence type="ECO:0000313" key="2">
    <source>
        <dbReference type="Proteomes" id="UP001589774"/>
    </source>
</evidence>
<evidence type="ECO:0000313" key="1">
    <source>
        <dbReference type="EMBL" id="MFC0320762.1"/>
    </source>
</evidence>
<protein>
    <submittedName>
        <fullName evidence="1">ATP-binding protein</fullName>
    </submittedName>
</protein>
<reference evidence="1 2" key="1">
    <citation type="submission" date="2024-09" db="EMBL/GenBank/DDBJ databases">
        <authorList>
            <person name="Sun Q."/>
            <person name="Mori K."/>
        </authorList>
    </citation>
    <scope>NUCLEOTIDE SEQUENCE [LARGE SCALE GENOMIC DNA]</scope>
    <source>
        <strain evidence="1 2">CCM 7765</strain>
    </source>
</reference>
<dbReference type="GO" id="GO:0005524">
    <property type="term" value="F:ATP binding"/>
    <property type="evidence" value="ECO:0007669"/>
    <property type="project" value="UniProtKB-KW"/>
</dbReference>
<dbReference type="Gene3D" id="3.30.565.60">
    <property type="match status" value="1"/>
</dbReference>
<keyword evidence="2" id="KW-1185">Reference proteome</keyword>
<dbReference type="Proteomes" id="UP001589774">
    <property type="component" value="Unassembled WGS sequence"/>
</dbReference>
<dbReference type="EMBL" id="JBHLWO010000002">
    <property type="protein sequence ID" value="MFC0320762.1"/>
    <property type="molecule type" value="Genomic_DNA"/>
</dbReference>
<dbReference type="RefSeq" id="WP_130856623.1">
    <property type="nucleotide sequence ID" value="NZ_JBHLWO010000002.1"/>
</dbReference>
<gene>
    <name evidence="1" type="ORF">ACFFI0_20725</name>
</gene>
<organism evidence="1 2">
    <name type="scientific">Olivibacter oleidegradans</name>
    <dbReference type="NCBI Taxonomy" id="760123"/>
    <lineage>
        <taxon>Bacteria</taxon>
        <taxon>Pseudomonadati</taxon>
        <taxon>Bacteroidota</taxon>
        <taxon>Sphingobacteriia</taxon>
        <taxon>Sphingobacteriales</taxon>
        <taxon>Sphingobacteriaceae</taxon>
        <taxon>Olivibacter</taxon>
    </lineage>
</organism>
<name>A0ABV6HPG9_9SPHI</name>
<proteinExistence type="predicted"/>
<keyword evidence="1" id="KW-0547">Nucleotide-binding</keyword>
<accession>A0ABV6HPG9</accession>
<dbReference type="InterPro" id="IPR038475">
    <property type="entry name" value="RecG_C_sf"/>
</dbReference>
<dbReference type="Pfam" id="PF13749">
    <property type="entry name" value="HATPase_c_4"/>
    <property type="match status" value="1"/>
</dbReference>